<keyword evidence="3" id="KW-0119">Carbohydrate metabolism</keyword>
<evidence type="ECO:0000256" key="5">
    <source>
        <dbReference type="ARBA" id="ARBA00023326"/>
    </source>
</evidence>
<keyword evidence="4" id="KW-0326">Glycosidase</keyword>
<dbReference type="InterPro" id="IPR052025">
    <property type="entry name" value="Xyloglucanase_GH74"/>
</dbReference>
<dbReference type="Proteomes" id="UP001254759">
    <property type="component" value="Unassembled WGS sequence"/>
</dbReference>
<proteinExistence type="inferred from homology"/>
<comment type="caution">
    <text evidence="7">The sequence shown here is derived from an EMBL/GenBank/DDBJ whole genome shotgun (WGS) entry which is preliminary data.</text>
</comment>
<gene>
    <name evidence="7" type="ORF">J2W94_002444</name>
</gene>
<keyword evidence="1" id="KW-0732">Signal</keyword>
<keyword evidence="5" id="KW-0624">Polysaccharide degradation</keyword>
<name>A0ABU1RTR0_9GAMM</name>
<keyword evidence="8" id="KW-1185">Reference proteome</keyword>
<reference evidence="7 8" key="1">
    <citation type="submission" date="2023-07" db="EMBL/GenBank/DDBJ databases">
        <title>Sorghum-associated microbial communities from plants grown in Nebraska, USA.</title>
        <authorList>
            <person name="Schachtman D."/>
        </authorList>
    </citation>
    <scope>NUCLEOTIDE SEQUENCE [LARGE SCALE GENOMIC DNA]</scope>
    <source>
        <strain evidence="7 8">BE107</strain>
    </source>
</reference>
<organism evidence="7 8">
    <name type="scientific">Pseudoxanthomonas sacheonensis</name>
    <dbReference type="NCBI Taxonomy" id="443615"/>
    <lineage>
        <taxon>Bacteria</taxon>
        <taxon>Pseudomonadati</taxon>
        <taxon>Pseudomonadota</taxon>
        <taxon>Gammaproteobacteria</taxon>
        <taxon>Lysobacterales</taxon>
        <taxon>Lysobacteraceae</taxon>
        <taxon>Pseudoxanthomonas</taxon>
    </lineage>
</organism>
<sequence>MHGIRNRPAQATQRKTMVSRWFSFFAGSLFVGLFACFGIAQASSAAEIAYRWNNVAIGGGGFVTGLVFHPAEKGLAYARTDVGGAYRWDAVDKRWMALTDWIGVEDVNLTGIESLAIDPSDPERVYLAAGTYTNPKAGNGAILRSQDRGRTFERADLPFKLGGNELSRGNGERLAVDPHDGRVLFLGSRGHGLWRSEDHGARWKQVESFPAIATSPAASAQGWNRTQQIGIVFVTFEAASGKPGAPTPTLYAGVSTQETSLYQSDDGGRSWHAVPGQPTGLRPNHMARGGDGTYYLSYADLPGPDKMSNGAVWKYVPATGTWTDITPVPQSTDTQGDGFGWGAVTVDPQNPQVLLASTFTRYGPHDDIFRSTDSGVTWQPLFPRSDFDHSVSRWTVDHTPHWIADIEINPFNSDEAMFVTGYGIWASRNLTAFDDGKSKVKWWFKNTNLEETVPLDLVSPPQGAHLLSAVGDIDGFRHDDLAVPPLQFVGPRLTNGESIAYAGQAPQIVVRSGTVRDRNNSEVRAAYSLDGGKSWELFASEPPQGEGAGHITIAADGKRVIWTPLKSGAWITADFGKRWQKVKGVPDTALIEADQVDEGIYYGFDGITGKLYVSGNGGVEFKEAQGAVGEFGDWFRPEVHPDPLHSGVVYLTASWRGLLRWSAGKLERLPGVENAYSLGLGKPKEGSDTPALYLFGQVGGKTGLYRSDDDGRHWARIDDAAHRYGKIYRVTGDPRLYGRVYFATGGRGIVYGDPR</sequence>
<accession>A0ABU1RTR0</accession>
<dbReference type="RefSeq" id="WP_310093630.1">
    <property type="nucleotide sequence ID" value="NZ_JAVDTT010000002.1"/>
</dbReference>
<evidence type="ECO:0000256" key="2">
    <source>
        <dbReference type="ARBA" id="ARBA00022801"/>
    </source>
</evidence>
<dbReference type="Gene3D" id="2.130.10.10">
    <property type="entry name" value="YVTN repeat-like/Quinoprotein amine dehydrogenase"/>
    <property type="match status" value="2"/>
</dbReference>
<dbReference type="PANTHER" id="PTHR43739:SF2">
    <property type="entry name" value="OLIGOXYLOGLUCAN-REDUCING END-SPECIFIC XYLOGLUCANASE-RELATED"/>
    <property type="match status" value="1"/>
</dbReference>
<evidence type="ECO:0000256" key="1">
    <source>
        <dbReference type="ARBA" id="ARBA00022729"/>
    </source>
</evidence>
<protein>
    <submittedName>
        <fullName evidence="7">Photosystem II stability/assembly factor-like uncharacterized protein</fullName>
    </submittedName>
</protein>
<evidence type="ECO:0000313" key="8">
    <source>
        <dbReference type="Proteomes" id="UP001254759"/>
    </source>
</evidence>
<evidence type="ECO:0000256" key="6">
    <source>
        <dbReference type="ARBA" id="ARBA00037986"/>
    </source>
</evidence>
<dbReference type="SUPFAM" id="SSF110296">
    <property type="entry name" value="Oligoxyloglucan reducing end-specific cellobiohydrolase"/>
    <property type="match status" value="2"/>
</dbReference>
<dbReference type="PANTHER" id="PTHR43739">
    <property type="entry name" value="XYLOGLUCANASE (EUROFUNG)"/>
    <property type="match status" value="1"/>
</dbReference>
<dbReference type="EMBL" id="JAVDTT010000002">
    <property type="protein sequence ID" value="MDR6842159.1"/>
    <property type="molecule type" value="Genomic_DNA"/>
</dbReference>
<comment type="similarity">
    <text evidence="6">Belongs to the glycosyl hydrolase 74 family.</text>
</comment>
<keyword evidence="2" id="KW-0378">Hydrolase</keyword>
<dbReference type="InterPro" id="IPR015943">
    <property type="entry name" value="WD40/YVTN_repeat-like_dom_sf"/>
</dbReference>
<dbReference type="CDD" id="cd15482">
    <property type="entry name" value="Sialidase_non-viral"/>
    <property type="match status" value="2"/>
</dbReference>
<evidence type="ECO:0000256" key="3">
    <source>
        <dbReference type="ARBA" id="ARBA00023277"/>
    </source>
</evidence>
<evidence type="ECO:0000256" key="4">
    <source>
        <dbReference type="ARBA" id="ARBA00023295"/>
    </source>
</evidence>
<evidence type="ECO:0000313" key="7">
    <source>
        <dbReference type="EMBL" id="MDR6842159.1"/>
    </source>
</evidence>